<dbReference type="GO" id="GO:0047617">
    <property type="term" value="F:fatty acyl-CoA hydrolase activity"/>
    <property type="evidence" value="ECO:0007669"/>
    <property type="project" value="InterPro"/>
</dbReference>
<dbReference type="PANTHER" id="PTHR11066:SF34">
    <property type="entry name" value="ACYL-COENZYME A THIOESTERASE 8"/>
    <property type="match status" value="1"/>
</dbReference>
<comment type="similarity">
    <text evidence="1">Belongs to the C/M/P thioester hydrolase family.</text>
</comment>
<dbReference type="Pfam" id="PF13622">
    <property type="entry name" value="4HBT_3"/>
    <property type="match status" value="1"/>
</dbReference>
<evidence type="ECO:0000313" key="5">
    <source>
        <dbReference type="EMBL" id="TYB42353.1"/>
    </source>
</evidence>
<dbReference type="STRING" id="1220554.GCA_001552135_01880"/>
<dbReference type="GO" id="GO:0006637">
    <property type="term" value="P:acyl-CoA metabolic process"/>
    <property type="evidence" value="ECO:0007669"/>
    <property type="project" value="InterPro"/>
</dbReference>
<feature type="domain" description="Acyl-CoA thioesterase 2 C-terminal" evidence="3">
    <location>
        <begin position="159"/>
        <end position="269"/>
    </location>
</feature>
<comment type="caution">
    <text evidence="5">The sequence shown here is derived from an EMBL/GenBank/DDBJ whole genome shotgun (WGS) entry which is preliminary data.</text>
</comment>
<accession>A0A5D0NDG3</accession>
<organism evidence="5 6">
    <name type="scientific">Actinomadura chibensis</name>
    <dbReference type="NCBI Taxonomy" id="392828"/>
    <lineage>
        <taxon>Bacteria</taxon>
        <taxon>Bacillati</taxon>
        <taxon>Actinomycetota</taxon>
        <taxon>Actinomycetes</taxon>
        <taxon>Streptosporangiales</taxon>
        <taxon>Thermomonosporaceae</taxon>
        <taxon>Actinomadura</taxon>
    </lineage>
</organism>
<dbReference type="SUPFAM" id="SSF54637">
    <property type="entry name" value="Thioesterase/thiol ester dehydrase-isomerase"/>
    <property type="match status" value="2"/>
</dbReference>
<name>A0A5D0NDG3_9ACTN</name>
<dbReference type="InterPro" id="IPR003703">
    <property type="entry name" value="Acyl_CoA_thio"/>
</dbReference>
<dbReference type="InterPro" id="IPR029069">
    <property type="entry name" value="HotDog_dom_sf"/>
</dbReference>
<dbReference type="AlphaFoldDB" id="A0A5D0NDG3"/>
<protein>
    <submittedName>
        <fullName evidence="5">Acyl-CoA thioesterase II</fullName>
    </submittedName>
</protein>
<dbReference type="RefSeq" id="WP_067887958.1">
    <property type="nucleotide sequence ID" value="NZ_VSFG01000008.1"/>
</dbReference>
<dbReference type="EMBL" id="VSFG01000008">
    <property type="protein sequence ID" value="TYB42353.1"/>
    <property type="molecule type" value="Genomic_DNA"/>
</dbReference>
<evidence type="ECO:0000259" key="4">
    <source>
        <dbReference type="Pfam" id="PF13622"/>
    </source>
</evidence>
<dbReference type="Gene3D" id="2.40.160.210">
    <property type="entry name" value="Acyl-CoA thioesterase, double hotdog domain"/>
    <property type="match status" value="1"/>
</dbReference>
<evidence type="ECO:0000256" key="1">
    <source>
        <dbReference type="ARBA" id="ARBA00006538"/>
    </source>
</evidence>
<evidence type="ECO:0000313" key="6">
    <source>
        <dbReference type="Proteomes" id="UP000323380"/>
    </source>
</evidence>
<keyword evidence="6" id="KW-1185">Reference proteome</keyword>
<evidence type="ECO:0000256" key="2">
    <source>
        <dbReference type="ARBA" id="ARBA00022801"/>
    </source>
</evidence>
<dbReference type="CDD" id="cd03444">
    <property type="entry name" value="Thioesterase_II_repeat1"/>
    <property type="match status" value="1"/>
</dbReference>
<dbReference type="GO" id="GO:0009062">
    <property type="term" value="P:fatty acid catabolic process"/>
    <property type="evidence" value="ECO:0007669"/>
    <property type="project" value="TreeGrafter"/>
</dbReference>
<reference evidence="5 6" key="1">
    <citation type="submission" date="2019-08" db="EMBL/GenBank/DDBJ databases">
        <title>Actinomadura sp. nov. CYP1-5 isolated from mountain soil.</title>
        <authorList>
            <person name="Songsumanus A."/>
            <person name="Kuncharoen N."/>
            <person name="Kudo T."/>
            <person name="Yuki M."/>
            <person name="Igarashi Y."/>
            <person name="Tanasupawat S."/>
        </authorList>
    </citation>
    <scope>NUCLEOTIDE SEQUENCE [LARGE SCALE GENOMIC DNA]</scope>
    <source>
        <strain evidence="5 6">JCM 14158</strain>
    </source>
</reference>
<evidence type="ECO:0000259" key="3">
    <source>
        <dbReference type="Pfam" id="PF02551"/>
    </source>
</evidence>
<dbReference type="PANTHER" id="PTHR11066">
    <property type="entry name" value="ACYL-COA THIOESTERASE"/>
    <property type="match status" value="1"/>
</dbReference>
<gene>
    <name evidence="5" type="ORF">FXF69_31550</name>
</gene>
<dbReference type="InterPro" id="IPR049449">
    <property type="entry name" value="TesB_ACOT8-like_N"/>
</dbReference>
<dbReference type="Pfam" id="PF02551">
    <property type="entry name" value="Acyl_CoA_thio"/>
    <property type="match status" value="1"/>
</dbReference>
<dbReference type="InterPro" id="IPR042171">
    <property type="entry name" value="Acyl-CoA_hotdog"/>
</dbReference>
<keyword evidence="2" id="KW-0378">Hydrolase</keyword>
<dbReference type="Proteomes" id="UP000323380">
    <property type="component" value="Unassembled WGS sequence"/>
</dbReference>
<dbReference type="InterPro" id="IPR025652">
    <property type="entry name" value="TesB_C"/>
</dbReference>
<proteinExistence type="inferred from homology"/>
<feature type="domain" description="Acyl-CoA thioesterase-like N-terminal HotDog" evidence="4">
    <location>
        <begin position="31"/>
        <end position="106"/>
    </location>
</feature>
<sequence length="293" mass="30566">MGIVADLASALDLERLDPGRYRGNSVDSPERDVVFGGQLVAQLAVAAARGEPGKRVKTVHALFARVASKAKPIDFEVEPLHSGRTMASATVTASQDGRLRARANVLLTADDEDLIRHAAPMPDVEPPEALEPLTDPYAGRELRVAGGADLNGTAPAANAGDAASTELAVWTRTPGASGEQAVLQGMLAHATAGFLIGAAMRPHPGLSVADAHDKFSTGILGHSVTFHEEVDPGDWILLAQESPYAGRGRSYGRGHAFARDGRLVASFAQDSIIRGFASPAGTRDGGRDKASVL</sequence>